<dbReference type="SUPFAM" id="SSF53323">
    <property type="entry name" value="Pyruvate-ferredoxin oxidoreductase, PFOR, domain III"/>
    <property type="match status" value="1"/>
</dbReference>
<evidence type="ECO:0000256" key="1">
    <source>
        <dbReference type="ARBA" id="ARBA00023002"/>
    </source>
</evidence>
<feature type="domain" description="Pyruvate/ketoisovalerate oxidoreductase catalytic" evidence="2">
    <location>
        <begin position="3"/>
        <end position="118"/>
    </location>
</feature>
<name>A0A9D1I6T8_9CLOT</name>
<dbReference type="PANTHER" id="PTHR42730:SF1">
    <property type="entry name" value="2-OXOGLUTARATE SYNTHASE SUBUNIT KORC"/>
    <property type="match status" value="1"/>
</dbReference>
<comment type="caution">
    <text evidence="3">The sequence shown here is derived from an EMBL/GenBank/DDBJ whole genome shotgun (WGS) entry which is preliminary data.</text>
</comment>
<evidence type="ECO:0000313" key="3">
    <source>
        <dbReference type="EMBL" id="HIU28907.1"/>
    </source>
</evidence>
<dbReference type="InterPro" id="IPR052554">
    <property type="entry name" value="2-oxoglutarate_synth_KorC"/>
</dbReference>
<keyword evidence="1" id="KW-0560">Oxidoreductase</keyword>
<accession>A0A9D1I6T8</accession>
<dbReference type="AlphaFoldDB" id="A0A9D1I6T8"/>
<reference evidence="3" key="2">
    <citation type="journal article" date="2021" name="PeerJ">
        <title>Extensive microbial diversity within the chicken gut microbiome revealed by metagenomics and culture.</title>
        <authorList>
            <person name="Gilroy R."/>
            <person name="Ravi A."/>
            <person name="Getino M."/>
            <person name="Pursley I."/>
            <person name="Horton D.L."/>
            <person name="Alikhan N.F."/>
            <person name="Baker D."/>
            <person name="Gharbi K."/>
            <person name="Hall N."/>
            <person name="Watson M."/>
            <person name="Adriaenssens E.M."/>
            <person name="Foster-Nyarko E."/>
            <person name="Jarju S."/>
            <person name="Secka A."/>
            <person name="Antonio M."/>
            <person name="Oren A."/>
            <person name="Chaudhuri R.R."/>
            <person name="La Ragione R."/>
            <person name="Hildebrand F."/>
            <person name="Pallen M.J."/>
        </authorList>
    </citation>
    <scope>NUCLEOTIDE SEQUENCE</scope>
    <source>
        <strain evidence="3">CHK195-4489</strain>
    </source>
</reference>
<feature type="non-terminal residue" evidence="3">
    <location>
        <position position="1"/>
    </location>
</feature>
<dbReference type="EMBL" id="DVMM01000024">
    <property type="protein sequence ID" value="HIU28907.1"/>
    <property type="molecule type" value="Genomic_DNA"/>
</dbReference>
<dbReference type="Gene3D" id="3.40.920.10">
    <property type="entry name" value="Pyruvate-ferredoxin oxidoreductase, PFOR, domain III"/>
    <property type="match status" value="1"/>
</dbReference>
<organism evidence="3 4">
    <name type="scientific">Candidatus Egerieisoma faecipullorum</name>
    <dbReference type="NCBI Taxonomy" id="2840963"/>
    <lineage>
        <taxon>Bacteria</taxon>
        <taxon>Bacillati</taxon>
        <taxon>Bacillota</taxon>
        <taxon>Clostridia</taxon>
        <taxon>Eubacteriales</taxon>
        <taxon>Clostridiaceae</taxon>
        <taxon>Clostridiaceae incertae sedis</taxon>
        <taxon>Candidatus Egerieisoma</taxon>
    </lineage>
</organism>
<protein>
    <submittedName>
        <fullName evidence="3">2-oxoacid:acceptor oxidoreductase family protein</fullName>
    </submittedName>
</protein>
<evidence type="ECO:0000313" key="4">
    <source>
        <dbReference type="Proteomes" id="UP000824089"/>
    </source>
</evidence>
<dbReference type="Proteomes" id="UP000824089">
    <property type="component" value="Unassembled WGS sequence"/>
</dbReference>
<gene>
    <name evidence="3" type="ORF">IAD50_01270</name>
</gene>
<dbReference type="PANTHER" id="PTHR42730">
    <property type="entry name" value="2-OXOGLUTARATE SYNTHASE SUBUNIT KORC"/>
    <property type="match status" value="1"/>
</dbReference>
<dbReference type="InterPro" id="IPR019752">
    <property type="entry name" value="Pyrv/ketoisovalerate_OxRed_cat"/>
</dbReference>
<proteinExistence type="predicted"/>
<dbReference type="InterPro" id="IPR002869">
    <property type="entry name" value="Pyrv_flavodox_OxRed_cen"/>
</dbReference>
<dbReference type="GO" id="GO:0016903">
    <property type="term" value="F:oxidoreductase activity, acting on the aldehyde or oxo group of donors"/>
    <property type="evidence" value="ECO:0007669"/>
    <property type="project" value="InterPro"/>
</dbReference>
<evidence type="ECO:0000259" key="2">
    <source>
        <dbReference type="Pfam" id="PF01558"/>
    </source>
</evidence>
<reference evidence="3" key="1">
    <citation type="submission" date="2020-10" db="EMBL/GenBank/DDBJ databases">
        <authorList>
            <person name="Gilroy R."/>
        </authorList>
    </citation>
    <scope>NUCLEOTIDE SEQUENCE</scope>
    <source>
        <strain evidence="3">CHK195-4489</strain>
    </source>
</reference>
<sequence length="124" mass="13573">EEVGSPIISSATVLIAMNQPSLEKFESLVEPGGIIITDKSLVPVKPSRKDIKLYEIPATEMAYELGNPTYAGVIILGKLIALTNIVTKENFETALRAILKPSKHFMIPDEMKALQQGADYPCEE</sequence>
<dbReference type="Pfam" id="PF01558">
    <property type="entry name" value="POR"/>
    <property type="match status" value="1"/>
</dbReference>